<protein>
    <recommendedName>
        <fullName evidence="3">DUF3107 domain-containing protein</fullName>
    </recommendedName>
</protein>
<sequence length="100" mass="10998">MMVKVTVLSRCPTTEQSFRLKGVWITHMDIKVGFVASPRDIVINSKEDRDALLARVEEFLATDSGTLKLEDTKGAVTLLVRDQVAFIEVGASSARTVGFI</sequence>
<gene>
    <name evidence="1" type="ORF">CVAR292_00044</name>
</gene>
<accession>A0A0X2NJ04</accession>
<evidence type="ECO:0000313" key="2">
    <source>
        <dbReference type="Proteomes" id="UP000182498"/>
    </source>
</evidence>
<evidence type="ECO:0000313" key="1">
    <source>
        <dbReference type="EMBL" id="CUU64740.1"/>
    </source>
</evidence>
<keyword evidence="2" id="KW-1185">Reference proteome</keyword>
<dbReference type="EMBL" id="FAUH01000001">
    <property type="protein sequence ID" value="CUU64740.1"/>
    <property type="molecule type" value="Genomic_DNA"/>
</dbReference>
<reference evidence="2" key="1">
    <citation type="submission" date="2015-11" db="EMBL/GenBank/DDBJ databases">
        <authorList>
            <person name="Dugat-Bony E."/>
        </authorList>
    </citation>
    <scope>NUCLEOTIDE SEQUENCE [LARGE SCALE GENOMIC DNA]</scope>
    <source>
        <strain evidence="2">Mu292</strain>
    </source>
</reference>
<dbReference type="InterPro" id="IPR021456">
    <property type="entry name" value="DUF3107"/>
</dbReference>
<organism evidence="1 2">
    <name type="scientific">Corynebacterium variabile</name>
    <dbReference type="NCBI Taxonomy" id="1727"/>
    <lineage>
        <taxon>Bacteria</taxon>
        <taxon>Bacillati</taxon>
        <taxon>Actinomycetota</taxon>
        <taxon>Actinomycetes</taxon>
        <taxon>Mycobacteriales</taxon>
        <taxon>Corynebacteriaceae</taxon>
        <taxon>Corynebacterium</taxon>
    </lineage>
</organism>
<dbReference type="Proteomes" id="UP000182498">
    <property type="component" value="Unassembled WGS sequence"/>
</dbReference>
<proteinExistence type="predicted"/>
<name>A0A0X2NJ04_9CORY</name>
<dbReference type="AlphaFoldDB" id="A0A0X2NJ04"/>
<dbReference type="Pfam" id="PF11305">
    <property type="entry name" value="DUF3107"/>
    <property type="match status" value="1"/>
</dbReference>
<evidence type="ECO:0008006" key="3">
    <source>
        <dbReference type="Google" id="ProtNLM"/>
    </source>
</evidence>